<name>A0A8K0IEH3_COCNU</name>
<feature type="compositionally biased region" description="Basic residues" evidence="1">
    <location>
        <begin position="421"/>
        <end position="430"/>
    </location>
</feature>
<evidence type="ECO:0000256" key="1">
    <source>
        <dbReference type="SAM" id="MobiDB-lite"/>
    </source>
</evidence>
<dbReference type="GO" id="GO:0005886">
    <property type="term" value="C:plasma membrane"/>
    <property type="evidence" value="ECO:0007669"/>
    <property type="project" value="TreeGrafter"/>
</dbReference>
<dbReference type="SUPFAM" id="SSF56112">
    <property type="entry name" value="Protein kinase-like (PK-like)"/>
    <property type="match status" value="1"/>
</dbReference>
<dbReference type="InterPro" id="IPR008962">
    <property type="entry name" value="PapD-like_sf"/>
</dbReference>
<dbReference type="Gene3D" id="2.60.40.10">
    <property type="entry name" value="Immunoglobulins"/>
    <property type="match status" value="2"/>
</dbReference>
<evidence type="ECO:0000259" key="2">
    <source>
        <dbReference type="PROSITE" id="PS50011"/>
    </source>
</evidence>
<dbReference type="EMBL" id="CM017878">
    <property type="protein sequence ID" value="KAG1354375.1"/>
    <property type="molecule type" value="Genomic_DNA"/>
</dbReference>
<feature type="region of interest" description="Disordered" evidence="1">
    <location>
        <begin position="410"/>
        <end position="491"/>
    </location>
</feature>
<proteinExistence type="predicted"/>
<keyword evidence="4" id="KW-1185">Reference proteome</keyword>
<gene>
    <name evidence="3" type="ORF">COCNU_07G004870</name>
</gene>
<dbReference type="PANTHER" id="PTHR10809">
    <property type="entry name" value="VESICLE-ASSOCIATED MEMBRANE PROTEIN-ASSOCIATED PROTEIN"/>
    <property type="match status" value="1"/>
</dbReference>
<dbReference type="OrthoDB" id="264603at2759"/>
<protein>
    <submittedName>
        <fullName evidence="3">Putative Vesicle-associated protein 1-3</fullName>
    </submittedName>
</protein>
<dbReference type="InterPro" id="IPR000719">
    <property type="entry name" value="Prot_kinase_dom"/>
</dbReference>
<reference evidence="3" key="1">
    <citation type="journal article" date="2017" name="Gigascience">
        <title>The genome draft of coconut (Cocos nucifera).</title>
        <authorList>
            <person name="Xiao Y."/>
            <person name="Xu P."/>
            <person name="Fan H."/>
            <person name="Baudouin L."/>
            <person name="Xia W."/>
            <person name="Bocs S."/>
            <person name="Xu J."/>
            <person name="Li Q."/>
            <person name="Guo A."/>
            <person name="Zhou L."/>
            <person name="Li J."/>
            <person name="Wu Y."/>
            <person name="Ma Z."/>
            <person name="Armero A."/>
            <person name="Issali A.E."/>
            <person name="Liu N."/>
            <person name="Peng M."/>
            <person name="Yang Y."/>
        </authorList>
    </citation>
    <scope>NUCLEOTIDE SEQUENCE</scope>
    <source>
        <tissue evidence="3">Spear leaf of Hainan Tall coconut</tissue>
    </source>
</reference>
<feature type="domain" description="Protein kinase" evidence="2">
    <location>
        <begin position="515"/>
        <end position="546"/>
    </location>
</feature>
<organism evidence="3 4">
    <name type="scientific">Cocos nucifera</name>
    <name type="common">Coconut palm</name>
    <dbReference type="NCBI Taxonomy" id="13894"/>
    <lineage>
        <taxon>Eukaryota</taxon>
        <taxon>Viridiplantae</taxon>
        <taxon>Streptophyta</taxon>
        <taxon>Embryophyta</taxon>
        <taxon>Tracheophyta</taxon>
        <taxon>Spermatophyta</taxon>
        <taxon>Magnoliopsida</taxon>
        <taxon>Liliopsida</taxon>
        <taxon>Arecaceae</taxon>
        <taxon>Arecoideae</taxon>
        <taxon>Cocoseae</taxon>
        <taxon>Attaleinae</taxon>
        <taxon>Cocos</taxon>
    </lineage>
</organism>
<dbReference type="AlphaFoldDB" id="A0A8K0IEH3"/>
<evidence type="ECO:0000313" key="4">
    <source>
        <dbReference type="Proteomes" id="UP000797356"/>
    </source>
</evidence>
<accession>A0A8K0IEH3</accession>
<dbReference type="InterPro" id="IPR016763">
    <property type="entry name" value="VAP"/>
</dbReference>
<dbReference type="GO" id="GO:0005524">
    <property type="term" value="F:ATP binding"/>
    <property type="evidence" value="ECO:0007669"/>
    <property type="project" value="InterPro"/>
</dbReference>
<dbReference type="GO" id="GO:0005789">
    <property type="term" value="C:endoplasmic reticulum membrane"/>
    <property type="evidence" value="ECO:0007669"/>
    <property type="project" value="InterPro"/>
</dbReference>
<dbReference type="InterPro" id="IPR013783">
    <property type="entry name" value="Ig-like_fold"/>
</dbReference>
<reference evidence="3" key="2">
    <citation type="submission" date="2019-07" db="EMBL/GenBank/DDBJ databases">
        <authorList>
            <person name="Yang Y."/>
            <person name="Bocs S."/>
            <person name="Baudouin L."/>
        </authorList>
    </citation>
    <scope>NUCLEOTIDE SEQUENCE</scope>
    <source>
        <tissue evidence="3">Spear leaf of Hainan Tall coconut</tissue>
    </source>
</reference>
<dbReference type="Proteomes" id="UP000797356">
    <property type="component" value="Chromosome 7"/>
</dbReference>
<dbReference type="SUPFAM" id="SSF49354">
    <property type="entry name" value="PapD-like"/>
    <property type="match status" value="1"/>
</dbReference>
<dbReference type="PROSITE" id="PS50011">
    <property type="entry name" value="PROTEIN_KINASE_DOM"/>
    <property type="match status" value="1"/>
</dbReference>
<dbReference type="Gene3D" id="3.30.200.20">
    <property type="entry name" value="Phosphorylase Kinase, domain 1"/>
    <property type="match status" value="1"/>
</dbReference>
<dbReference type="PANTHER" id="PTHR10809:SF42">
    <property type="entry name" value="VESICLE-ASSOCIATED PROTEIN 2-1"/>
    <property type="match status" value="1"/>
</dbReference>
<dbReference type="GO" id="GO:0004672">
    <property type="term" value="F:protein kinase activity"/>
    <property type="evidence" value="ECO:0007669"/>
    <property type="project" value="InterPro"/>
</dbReference>
<dbReference type="GO" id="GO:0061817">
    <property type="term" value="P:endoplasmic reticulum-plasma membrane tethering"/>
    <property type="evidence" value="ECO:0007669"/>
    <property type="project" value="TreeGrafter"/>
</dbReference>
<sequence>MGGGGQLISVYPEELTFEFELDKPSYCNLKVVNNTEHHVAFKLLVTLQAQKEFPPDMQSKDKFLLQSTRVPPNTDMDELPPDTFNKDGDKVIEELKLRVVYMAPSQSGRGNSEGDLGFTSRSLKHGSDDLSMLKNSSIEEIQTVQRLKEERDTALQQNQQLQHGEKYMESEGDCHQLFMANGSLSIPKEVHFSVADVFTKNALSVGTSAKGHSSSILNQRFSLSPSIVTSGILLNFESRNIEYVGECETEKLCKNTQGIVMNEELLDFQKCKNNYRDMDINANVPEATTLEKIKISELEMAVQQDIVTDKSTLHEEILREESRSQVTAQLSVINELSLTGNIIVTEKELNVLPTETGTLNSLAAGLMERPGATKAISCLAEDASHSASALRMDHQNFIPVGQTASKLESSAIHPQSDPKTIHKQKKKSFVRPRNMGGVGTTVGLQSLNGVPENKREGNSSKQEQAKRDGQGLIMKQNTRRSHNQVMPTKENRVDAASKTLKSHFEPKLLPDFESFTIEEEEGSGGYGTVYRARRNVDGKIFAVKCM</sequence>
<dbReference type="InterPro" id="IPR011009">
    <property type="entry name" value="Kinase-like_dom_sf"/>
</dbReference>
<comment type="caution">
    <text evidence="3">The sequence shown here is derived from an EMBL/GenBank/DDBJ whole genome shotgun (WGS) entry which is preliminary data.</text>
</comment>
<feature type="compositionally biased region" description="Basic and acidic residues" evidence="1">
    <location>
        <begin position="452"/>
        <end position="469"/>
    </location>
</feature>
<dbReference type="GO" id="GO:0090158">
    <property type="term" value="P:endoplasmic reticulum membrane organization"/>
    <property type="evidence" value="ECO:0007669"/>
    <property type="project" value="TreeGrafter"/>
</dbReference>
<evidence type="ECO:0000313" key="3">
    <source>
        <dbReference type="EMBL" id="KAG1354375.1"/>
    </source>
</evidence>